<evidence type="ECO:0000313" key="3">
    <source>
        <dbReference type="Proteomes" id="UP000320085"/>
    </source>
</evidence>
<dbReference type="AlphaFoldDB" id="A0A543PN91"/>
<organism evidence="2 3">
    <name type="scientific">Humibacillus xanthopallidus</name>
    <dbReference type="NCBI Taxonomy" id="412689"/>
    <lineage>
        <taxon>Bacteria</taxon>
        <taxon>Bacillati</taxon>
        <taxon>Actinomycetota</taxon>
        <taxon>Actinomycetes</taxon>
        <taxon>Micrococcales</taxon>
        <taxon>Intrasporangiaceae</taxon>
        <taxon>Humibacillus</taxon>
    </lineage>
</organism>
<dbReference type="Proteomes" id="UP000320085">
    <property type="component" value="Unassembled WGS sequence"/>
</dbReference>
<sequence length="321" mass="33661">MAAATTRSRTGAPDAVLAGAVDLAREVLVTIAEPGTVGDHLGMEPLEERLAMHWFACLSAGYQGWRWGVTVARVPRGKVATVSETNLLPGPDALLAPEWLPYADRLAPGDLGAGDVLPFREVDPYLEAGFEATGDEDVDQMAFFELGLGRPRVLSAEGREAAASRWYDGEGGPTSDVSAKATARCSSCGYFLPMAGALRSTFGVCANEWSPSDGRVISLDHGCGAHSETDADQPESLSIGEPIVDEFAVDLEAVEVREQPEVVAEADAEAVPEAAEVAEVAESEVVADAGLESEVVAEADAEGQPEAPVEEQHGSDDPVTD</sequence>
<accession>A0A543PN91</accession>
<dbReference type="Pfam" id="PF11228">
    <property type="entry name" value="DUF3027"/>
    <property type="match status" value="1"/>
</dbReference>
<dbReference type="EMBL" id="VFQF01000003">
    <property type="protein sequence ID" value="TQN45507.1"/>
    <property type="molecule type" value="Genomic_DNA"/>
</dbReference>
<comment type="caution">
    <text evidence="2">The sequence shown here is derived from an EMBL/GenBank/DDBJ whole genome shotgun (WGS) entry which is preliminary data.</text>
</comment>
<reference evidence="2 3" key="1">
    <citation type="submission" date="2019-06" db="EMBL/GenBank/DDBJ databases">
        <title>Sequencing the genomes of 1000 actinobacteria strains.</title>
        <authorList>
            <person name="Klenk H.-P."/>
        </authorList>
    </citation>
    <scope>NUCLEOTIDE SEQUENCE [LARGE SCALE GENOMIC DNA]</scope>
    <source>
        <strain evidence="2 3">DSM 21776</strain>
    </source>
</reference>
<evidence type="ECO:0000313" key="2">
    <source>
        <dbReference type="EMBL" id="TQN45507.1"/>
    </source>
</evidence>
<protein>
    <submittedName>
        <fullName evidence="2">DUF3027 family protein</fullName>
    </submittedName>
</protein>
<feature type="compositionally biased region" description="Basic and acidic residues" evidence="1">
    <location>
        <begin position="310"/>
        <end position="321"/>
    </location>
</feature>
<feature type="region of interest" description="Disordered" evidence="1">
    <location>
        <begin position="289"/>
        <end position="321"/>
    </location>
</feature>
<gene>
    <name evidence="2" type="ORF">FHX52_4747</name>
</gene>
<evidence type="ECO:0000256" key="1">
    <source>
        <dbReference type="SAM" id="MobiDB-lite"/>
    </source>
</evidence>
<name>A0A543PN91_9MICO</name>
<dbReference type="InterPro" id="IPR021391">
    <property type="entry name" value="DUF3027"/>
</dbReference>
<proteinExistence type="predicted"/>